<dbReference type="Gene3D" id="2.40.10.340">
    <property type="entry name" value="Rod shape-determining protein MreC, domain 1"/>
    <property type="match status" value="1"/>
</dbReference>
<organism evidence="8 9">
    <name type="scientific">Marinoscillum furvescens DSM 4134</name>
    <dbReference type="NCBI Taxonomy" id="1122208"/>
    <lineage>
        <taxon>Bacteria</taxon>
        <taxon>Pseudomonadati</taxon>
        <taxon>Bacteroidota</taxon>
        <taxon>Cytophagia</taxon>
        <taxon>Cytophagales</taxon>
        <taxon>Reichenbachiellaceae</taxon>
        <taxon>Marinoscillum</taxon>
    </lineage>
</organism>
<dbReference type="EMBL" id="QREG01000003">
    <property type="protein sequence ID" value="REE01697.1"/>
    <property type="molecule type" value="Genomic_DNA"/>
</dbReference>
<evidence type="ECO:0000313" key="9">
    <source>
        <dbReference type="Proteomes" id="UP000256779"/>
    </source>
</evidence>
<protein>
    <recommendedName>
        <fullName evidence="2 5">Cell shape-determining protein MreC</fullName>
    </recommendedName>
    <alternativeName>
        <fullName evidence="4 5">Cell shape protein MreC</fullName>
    </alternativeName>
</protein>
<dbReference type="PIRSF" id="PIRSF038471">
    <property type="entry name" value="MreC"/>
    <property type="match status" value="1"/>
</dbReference>
<evidence type="ECO:0000256" key="4">
    <source>
        <dbReference type="ARBA" id="ARBA00032089"/>
    </source>
</evidence>
<keyword evidence="6" id="KW-0472">Membrane</keyword>
<evidence type="ECO:0000256" key="1">
    <source>
        <dbReference type="ARBA" id="ARBA00009369"/>
    </source>
</evidence>
<comment type="similarity">
    <text evidence="1 5">Belongs to the MreC family.</text>
</comment>
<dbReference type="GO" id="GO:0005886">
    <property type="term" value="C:plasma membrane"/>
    <property type="evidence" value="ECO:0007669"/>
    <property type="project" value="TreeGrafter"/>
</dbReference>
<evidence type="ECO:0000256" key="5">
    <source>
        <dbReference type="PIRNR" id="PIRNR038471"/>
    </source>
</evidence>
<keyword evidence="6" id="KW-0812">Transmembrane</keyword>
<dbReference type="InterPro" id="IPR042177">
    <property type="entry name" value="Cell/Rod_1"/>
</dbReference>
<comment type="function">
    <text evidence="5">Involved in formation and maintenance of cell shape.</text>
</comment>
<dbReference type="Proteomes" id="UP000256779">
    <property type="component" value="Unassembled WGS sequence"/>
</dbReference>
<gene>
    <name evidence="8" type="ORF">C7460_103214</name>
</gene>
<feature type="transmembrane region" description="Helical" evidence="6">
    <location>
        <begin position="7"/>
        <end position="29"/>
    </location>
</feature>
<keyword evidence="9" id="KW-1185">Reference proteome</keyword>
<evidence type="ECO:0000256" key="2">
    <source>
        <dbReference type="ARBA" id="ARBA00013855"/>
    </source>
</evidence>
<dbReference type="InterPro" id="IPR042175">
    <property type="entry name" value="Cell/Rod_MreC_2"/>
</dbReference>
<reference evidence="8 9" key="1">
    <citation type="submission" date="2018-07" db="EMBL/GenBank/DDBJ databases">
        <title>Genomic Encyclopedia of Type Strains, Phase IV (KMG-IV): sequencing the most valuable type-strain genomes for metagenomic binning, comparative biology and taxonomic classification.</title>
        <authorList>
            <person name="Goeker M."/>
        </authorList>
    </citation>
    <scope>NUCLEOTIDE SEQUENCE [LARGE SCALE GENOMIC DNA]</scope>
    <source>
        <strain evidence="8 9">DSM 4134</strain>
    </source>
</reference>
<dbReference type="Gene3D" id="2.40.10.350">
    <property type="entry name" value="Rod shape-determining protein MreC, domain 2"/>
    <property type="match status" value="1"/>
</dbReference>
<keyword evidence="6" id="KW-1133">Transmembrane helix</keyword>
<evidence type="ECO:0000313" key="8">
    <source>
        <dbReference type="EMBL" id="REE01697.1"/>
    </source>
</evidence>
<dbReference type="AlphaFoldDB" id="A0A3D9L6A3"/>
<evidence type="ECO:0000256" key="3">
    <source>
        <dbReference type="ARBA" id="ARBA00022960"/>
    </source>
</evidence>
<proteinExistence type="inferred from homology"/>
<dbReference type="InterPro" id="IPR007221">
    <property type="entry name" value="MreC"/>
</dbReference>
<dbReference type="InterPro" id="IPR055342">
    <property type="entry name" value="MreC_beta-barrel_core"/>
</dbReference>
<dbReference type="OrthoDB" id="9811827at2"/>
<dbReference type="NCBIfam" id="TIGR00219">
    <property type="entry name" value="mreC"/>
    <property type="match status" value="1"/>
</dbReference>
<dbReference type="GO" id="GO:0008360">
    <property type="term" value="P:regulation of cell shape"/>
    <property type="evidence" value="ECO:0007669"/>
    <property type="project" value="UniProtKB-KW"/>
</dbReference>
<dbReference type="Pfam" id="PF04085">
    <property type="entry name" value="MreC"/>
    <property type="match status" value="1"/>
</dbReference>
<dbReference type="NCBIfam" id="NF010532">
    <property type="entry name" value="PRK13922.9-3"/>
    <property type="match status" value="1"/>
</dbReference>
<name>A0A3D9L6A3_MARFU</name>
<dbReference type="PANTHER" id="PTHR34138">
    <property type="entry name" value="CELL SHAPE-DETERMINING PROTEIN MREC"/>
    <property type="match status" value="1"/>
</dbReference>
<evidence type="ECO:0000259" key="7">
    <source>
        <dbReference type="Pfam" id="PF04085"/>
    </source>
</evidence>
<keyword evidence="3 5" id="KW-0133">Cell shape</keyword>
<accession>A0A3D9L6A3</accession>
<sequence>MQNLLNFLYRFRTFGLFLFLEGVCAWLIISYNNKQNAAFLNSSNSLVASINSFTNNTTDYFQLRKINERLVAENLLLRKELANATMGQVVLDTTSSDRYDLIKAKVINNSFRRSMNYMTLDAGLNDGVRPEMGVIAGDGLVGQVKSVSANYATVTSLLHRKLLVSSSISRTRTLCTVQWDGDSPLEAELKYVPRHIQIQQGDTVVTSGYNAIFPEGVMVGTISSFELEDNDVFYQAKIKLAVDFSSMDYVYLIKNKMIVEQDSLEAEVMEQ</sequence>
<feature type="domain" description="Rod shape-determining protein MreC beta-barrel core" evidence="7">
    <location>
        <begin position="106"/>
        <end position="254"/>
    </location>
</feature>
<dbReference type="PANTHER" id="PTHR34138:SF1">
    <property type="entry name" value="CELL SHAPE-DETERMINING PROTEIN MREC"/>
    <property type="match status" value="1"/>
</dbReference>
<evidence type="ECO:0000256" key="6">
    <source>
        <dbReference type="SAM" id="Phobius"/>
    </source>
</evidence>
<dbReference type="RefSeq" id="WP_115866976.1">
    <property type="nucleotide sequence ID" value="NZ_QREG01000003.1"/>
</dbReference>
<comment type="caution">
    <text evidence="8">The sequence shown here is derived from an EMBL/GenBank/DDBJ whole genome shotgun (WGS) entry which is preliminary data.</text>
</comment>